<reference evidence="1" key="1">
    <citation type="journal article" date="2020" name="Stud. Mycol.">
        <title>101 Dothideomycetes genomes: a test case for predicting lifestyles and emergence of pathogens.</title>
        <authorList>
            <person name="Haridas S."/>
            <person name="Albert R."/>
            <person name="Binder M."/>
            <person name="Bloem J."/>
            <person name="Labutti K."/>
            <person name="Salamov A."/>
            <person name="Andreopoulos B."/>
            <person name="Baker S."/>
            <person name="Barry K."/>
            <person name="Bills G."/>
            <person name="Bluhm B."/>
            <person name="Cannon C."/>
            <person name="Castanera R."/>
            <person name="Culley D."/>
            <person name="Daum C."/>
            <person name="Ezra D."/>
            <person name="Gonzalez J."/>
            <person name="Henrissat B."/>
            <person name="Kuo A."/>
            <person name="Liang C."/>
            <person name="Lipzen A."/>
            <person name="Lutzoni F."/>
            <person name="Magnuson J."/>
            <person name="Mondo S."/>
            <person name="Nolan M."/>
            <person name="Ohm R."/>
            <person name="Pangilinan J."/>
            <person name="Park H.-J."/>
            <person name="Ramirez L."/>
            <person name="Alfaro M."/>
            <person name="Sun H."/>
            <person name="Tritt A."/>
            <person name="Yoshinaga Y."/>
            <person name="Zwiers L.-H."/>
            <person name="Turgeon B."/>
            <person name="Goodwin S."/>
            <person name="Spatafora J."/>
            <person name="Crous P."/>
            <person name="Grigoriev I."/>
        </authorList>
    </citation>
    <scope>NUCLEOTIDE SEQUENCE</scope>
    <source>
        <strain evidence="1">CBS 101060</strain>
    </source>
</reference>
<feature type="non-terminal residue" evidence="1">
    <location>
        <position position="50"/>
    </location>
</feature>
<dbReference type="EMBL" id="MU006117">
    <property type="protein sequence ID" value="KAF2834529.1"/>
    <property type="molecule type" value="Genomic_DNA"/>
</dbReference>
<dbReference type="AlphaFoldDB" id="A0A9P4S1Q5"/>
<dbReference type="OrthoDB" id="3909595at2759"/>
<organism evidence="1 2">
    <name type="scientific">Patellaria atrata CBS 101060</name>
    <dbReference type="NCBI Taxonomy" id="1346257"/>
    <lineage>
        <taxon>Eukaryota</taxon>
        <taxon>Fungi</taxon>
        <taxon>Dikarya</taxon>
        <taxon>Ascomycota</taxon>
        <taxon>Pezizomycotina</taxon>
        <taxon>Dothideomycetes</taxon>
        <taxon>Dothideomycetes incertae sedis</taxon>
        <taxon>Patellariales</taxon>
        <taxon>Patellariaceae</taxon>
        <taxon>Patellaria</taxon>
    </lineage>
</organism>
<gene>
    <name evidence="1" type="ORF">M501DRAFT_1045545</name>
</gene>
<evidence type="ECO:0008006" key="3">
    <source>
        <dbReference type="Google" id="ProtNLM"/>
    </source>
</evidence>
<sequence length="50" mass="5684">MAFVVVDRLGKRAISLPYTKDISAKVAAKLYYEHVWRIYGTPETAILDRG</sequence>
<evidence type="ECO:0000313" key="2">
    <source>
        <dbReference type="Proteomes" id="UP000799429"/>
    </source>
</evidence>
<dbReference type="Proteomes" id="UP000799429">
    <property type="component" value="Unassembled WGS sequence"/>
</dbReference>
<name>A0A9P4S1Q5_9PEZI</name>
<proteinExistence type="predicted"/>
<evidence type="ECO:0000313" key="1">
    <source>
        <dbReference type="EMBL" id="KAF2834529.1"/>
    </source>
</evidence>
<accession>A0A9P4S1Q5</accession>
<comment type="caution">
    <text evidence="1">The sequence shown here is derived from an EMBL/GenBank/DDBJ whole genome shotgun (WGS) entry which is preliminary data.</text>
</comment>
<keyword evidence="2" id="KW-1185">Reference proteome</keyword>
<protein>
    <recommendedName>
        <fullName evidence="3">Integrase catalytic domain-containing protein</fullName>
    </recommendedName>
</protein>